<sequence>MLGANWLESSFAEKDLEVLVDTKLNMSRKRALAAEKATGILGCTRKSVVSRLRSCVQEQLSGQKYCPSSRSAISDPYLISEDSHSQKAQEVP</sequence>
<organism evidence="1 2">
    <name type="scientific">Grus japonensis</name>
    <name type="common">Japanese crane</name>
    <name type="synonym">Red-crowned crane</name>
    <dbReference type="NCBI Taxonomy" id="30415"/>
    <lineage>
        <taxon>Eukaryota</taxon>
        <taxon>Metazoa</taxon>
        <taxon>Chordata</taxon>
        <taxon>Craniata</taxon>
        <taxon>Vertebrata</taxon>
        <taxon>Euteleostomi</taxon>
        <taxon>Archelosauria</taxon>
        <taxon>Archosauria</taxon>
        <taxon>Dinosauria</taxon>
        <taxon>Saurischia</taxon>
        <taxon>Theropoda</taxon>
        <taxon>Coelurosauria</taxon>
        <taxon>Aves</taxon>
        <taxon>Neognathae</taxon>
        <taxon>Neoaves</taxon>
        <taxon>Gruiformes</taxon>
        <taxon>Gruidae</taxon>
        <taxon>Grus</taxon>
    </lineage>
</organism>
<dbReference type="AlphaFoldDB" id="A0ABC9VY88"/>
<keyword evidence="2" id="KW-1185">Reference proteome</keyword>
<dbReference type="EMBL" id="BAAFJT010000001">
    <property type="protein sequence ID" value="GAB0177808.1"/>
    <property type="molecule type" value="Genomic_DNA"/>
</dbReference>
<comment type="caution">
    <text evidence="1">The sequence shown here is derived from an EMBL/GenBank/DDBJ whole genome shotgun (WGS) entry which is preliminary data.</text>
</comment>
<evidence type="ECO:0000313" key="2">
    <source>
        <dbReference type="Proteomes" id="UP001623348"/>
    </source>
</evidence>
<reference evidence="1 2" key="1">
    <citation type="submission" date="2024-06" db="EMBL/GenBank/DDBJ databases">
        <title>The draft genome of Grus japonensis, version 3.</title>
        <authorList>
            <person name="Nabeshima K."/>
            <person name="Suzuki S."/>
            <person name="Onuma M."/>
        </authorList>
    </citation>
    <scope>NUCLEOTIDE SEQUENCE [LARGE SCALE GENOMIC DNA]</scope>
    <source>
        <strain evidence="1 2">451A</strain>
    </source>
</reference>
<protein>
    <submittedName>
        <fullName evidence="1">Uncharacterized protein</fullName>
    </submittedName>
</protein>
<proteinExistence type="predicted"/>
<dbReference type="Proteomes" id="UP001623348">
    <property type="component" value="Unassembled WGS sequence"/>
</dbReference>
<accession>A0ABC9VY88</accession>
<evidence type="ECO:0000313" key="1">
    <source>
        <dbReference type="EMBL" id="GAB0177808.1"/>
    </source>
</evidence>
<name>A0ABC9VY88_GRUJA</name>
<gene>
    <name evidence="1" type="ORF">GRJ2_000246100</name>
</gene>